<dbReference type="GO" id="GO:0003723">
    <property type="term" value="F:RNA binding"/>
    <property type="evidence" value="ECO:0007669"/>
    <property type="project" value="UniProtKB-UniRule"/>
</dbReference>
<evidence type="ECO:0000313" key="5">
    <source>
        <dbReference type="Proteomes" id="UP000245591"/>
    </source>
</evidence>
<feature type="compositionally biased region" description="Basic and acidic residues" evidence="2">
    <location>
        <begin position="36"/>
        <end position="54"/>
    </location>
</feature>
<dbReference type="AlphaFoldDB" id="A0A2U1JCT6"/>
<sequence length="239" mass="27558">MESEENLEGKFRSDYILDTQPTRESRKFSPYSSPRGKRENRDWKHDLYTKDFSSRKSSGNQNVNNRIGGTESINSRLGSNGKWTHDLFDKKHARNDVRKINNRLGNKGKDGENRGMEIYGVSRDTSIYDEKRAVWVENFDRFVDEDELKDLFERVGPVESIKLARDINGRLLCQAEIVYKNKVDAKDAVQSISGEAYDSRFGNQISVCFSSLEKHEYLVNSKYKSSLPPPKESINMRLG</sequence>
<evidence type="ECO:0000313" key="4">
    <source>
        <dbReference type="EMBL" id="PWA02798.1"/>
    </source>
</evidence>
<keyword evidence="5" id="KW-1185">Reference proteome</keyword>
<dbReference type="InterPro" id="IPR012677">
    <property type="entry name" value="Nucleotide-bd_a/b_plait_sf"/>
</dbReference>
<dbReference type="SMART" id="SM00360">
    <property type="entry name" value="RRM"/>
    <property type="match status" value="1"/>
</dbReference>
<dbReference type="CDD" id="cd00590">
    <property type="entry name" value="RRM_SF"/>
    <property type="match status" value="1"/>
</dbReference>
<evidence type="ECO:0000259" key="3">
    <source>
        <dbReference type="PROSITE" id="PS50102"/>
    </source>
</evidence>
<organism evidence="4 5">
    <name type="scientific">Smittium angustum</name>
    <dbReference type="NCBI Taxonomy" id="133377"/>
    <lineage>
        <taxon>Eukaryota</taxon>
        <taxon>Fungi</taxon>
        <taxon>Fungi incertae sedis</taxon>
        <taxon>Zoopagomycota</taxon>
        <taxon>Kickxellomycotina</taxon>
        <taxon>Harpellomycetes</taxon>
        <taxon>Harpellales</taxon>
        <taxon>Legeriomycetaceae</taxon>
        <taxon>Smittium</taxon>
    </lineage>
</organism>
<dbReference type="SUPFAM" id="SSF54928">
    <property type="entry name" value="RNA-binding domain, RBD"/>
    <property type="match status" value="1"/>
</dbReference>
<feature type="region of interest" description="Disordered" evidence="2">
    <location>
        <begin position="1"/>
        <end position="74"/>
    </location>
</feature>
<protein>
    <recommendedName>
        <fullName evidence="3">RRM domain-containing protein</fullName>
    </recommendedName>
</protein>
<dbReference type="InterPro" id="IPR035979">
    <property type="entry name" value="RBD_domain_sf"/>
</dbReference>
<evidence type="ECO:0000256" key="2">
    <source>
        <dbReference type="SAM" id="MobiDB-lite"/>
    </source>
</evidence>
<gene>
    <name evidence="4" type="ORF">BB558_001050</name>
</gene>
<accession>A0A2U1JCT6</accession>
<dbReference type="Proteomes" id="UP000245591">
    <property type="component" value="Unassembled WGS sequence"/>
</dbReference>
<feature type="compositionally biased region" description="Polar residues" evidence="2">
    <location>
        <begin position="55"/>
        <end position="74"/>
    </location>
</feature>
<proteinExistence type="predicted"/>
<dbReference type="InterPro" id="IPR000504">
    <property type="entry name" value="RRM_dom"/>
</dbReference>
<evidence type="ECO:0000256" key="1">
    <source>
        <dbReference type="PROSITE-ProRule" id="PRU00176"/>
    </source>
</evidence>
<feature type="domain" description="RRM" evidence="3">
    <location>
        <begin position="132"/>
        <end position="212"/>
    </location>
</feature>
<dbReference type="EMBL" id="MBFU01000054">
    <property type="protein sequence ID" value="PWA02798.1"/>
    <property type="molecule type" value="Genomic_DNA"/>
</dbReference>
<comment type="caution">
    <text evidence="4">The sequence shown here is derived from an EMBL/GenBank/DDBJ whole genome shotgun (WGS) entry which is preliminary data.</text>
</comment>
<dbReference type="Gene3D" id="3.30.70.330">
    <property type="match status" value="1"/>
</dbReference>
<dbReference type="PROSITE" id="PS50102">
    <property type="entry name" value="RRM"/>
    <property type="match status" value="1"/>
</dbReference>
<reference evidence="4 5" key="1">
    <citation type="journal article" date="2018" name="MBio">
        <title>Comparative Genomics Reveals the Core Gene Toolbox for the Fungus-Insect Symbiosis.</title>
        <authorList>
            <person name="Wang Y."/>
            <person name="Stata M."/>
            <person name="Wang W."/>
            <person name="Stajich J.E."/>
            <person name="White M.M."/>
            <person name="Moncalvo J.M."/>
        </authorList>
    </citation>
    <scope>NUCLEOTIDE SEQUENCE [LARGE SCALE GENOMIC DNA]</scope>
    <source>
        <strain evidence="4 5">AUS-126-30</strain>
    </source>
</reference>
<keyword evidence="1" id="KW-0694">RNA-binding</keyword>
<name>A0A2U1JCT6_SMIAN</name>
<feature type="compositionally biased region" description="Basic and acidic residues" evidence="2">
    <location>
        <begin position="7"/>
        <end position="27"/>
    </location>
</feature>
<dbReference type="Pfam" id="PF00076">
    <property type="entry name" value="RRM_1"/>
    <property type="match status" value="1"/>
</dbReference>